<dbReference type="EMBL" id="KN832882">
    <property type="protein sequence ID" value="KIM97534.1"/>
    <property type="molecule type" value="Genomic_DNA"/>
</dbReference>
<accession>A0A0C3H2B1</accession>
<organism evidence="1 2">
    <name type="scientific">Oidiodendron maius (strain Zn)</name>
    <dbReference type="NCBI Taxonomy" id="913774"/>
    <lineage>
        <taxon>Eukaryota</taxon>
        <taxon>Fungi</taxon>
        <taxon>Dikarya</taxon>
        <taxon>Ascomycota</taxon>
        <taxon>Pezizomycotina</taxon>
        <taxon>Leotiomycetes</taxon>
        <taxon>Leotiomycetes incertae sedis</taxon>
        <taxon>Myxotrichaceae</taxon>
        <taxon>Oidiodendron</taxon>
    </lineage>
</organism>
<dbReference type="Proteomes" id="UP000054321">
    <property type="component" value="Unassembled WGS sequence"/>
</dbReference>
<sequence length="143" mass="16393">MAIKSDLAESIADLKSLYNVAATFEYTSRASLMRADRDHTVLITRFLSQMSDIEYGDDNLALPHKGKSLHFRDRKVLIFNMAGATHEILCRALYTLFYEKLKKMNCQGDLIARGRGEKVSLENLNKEPDESWGPKRRRKAFAH</sequence>
<dbReference type="HOGENOM" id="CLU_1806748_0_0_1"/>
<evidence type="ECO:0000313" key="2">
    <source>
        <dbReference type="Proteomes" id="UP000054321"/>
    </source>
</evidence>
<evidence type="ECO:0000313" key="1">
    <source>
        <dbReference type="EMBL" id="KIM97534.1"/>
    </source>
</evidence>
<reference evidence="2" key="2">
    <citation type="submission" date="2015-01" db="EMBL/GenBank/DDBJ databases">
        <title>Evolutionary Origins and Diversification of the Mycorrhizal Mutualists.</title>
        <authorList>
            <consortium name="DOE Joint Genome Institute"/>
            <consortium name="Mycorrhizal Genomics Consortium"/>
            <person name="Kohler A."/>
            <person name="Kuo A."/>
            <person name="Nagy L.G."/>
            <person name="Floudas D."/>
            <person name="Copeland A."/>
            <person name="Barry K.W."/>
            <person name="Cichocki N."/>
            <person name="Veneault-Fourrey C."/>
            <person name="LaButti K."/>
            <person name="Lindquist E.A."/>
            <person name="Lipzen A."/>
            <person name="Lundell T."/>
            <person name="Morin E."/>
            <person name="Murat C."/>
            <person name="Riley R."/>
            <person name="Ohm R."/>
            <person name="Sun H."/>
            <person name="Tunlid A."/>
            <person name="Henrissat B."/>
            <person name="Grigoriev I.V."/>
            <person name="Hibbett D.S."/>
            <person name="Martin F."/>
        </authorList>
    </citation>
    <scope>NUCLEOTIDE SEQUENCE [LARGE SCALE GENOMIC DNA]</scope>
    <source>
        <strain evidence="2">Zn</strain>
    </source>
</reference>
<reference evidence="1 2" key="1">
    <citation type="submission" date="2014-04" db="EMBL/GenBank/DDBJ databases">
        <authorList>
            <consortium name="DOE Joint Genome Institute"/>
            <person name="Kuo A."/>
            <person name="Martino E."/>
            <person name="Perotto S."/>
            <person name="Kohler A."/>
            <person name="Nagy L.G."/>
            <person name="Floudas D."/>
            <person name="Copeland A."/>
            <person name="Barry K.W."/>
            <person name="Cichocki N."/>
            <person name="Veneault-Fourrey C."/>
            <person name="LaButti K."/>
            <person name="Lindquist E.A."/>
            <person name="Lipzen A."/>
            <person name="Lundell T."/>
            <person name="Morin E."/>
            <person name="Murat C."/>
            <person name="Sun H."/>
            <person name="Tunlid A."/>
            <person name="Henrissat B."/>
            <person name="Grigoriev I.V."/>
            <person name="Hibbett D.S."/>
            <person name="Martin F."/>
            <person name="Nordberg H.P."/>
            <person name="Cantor M.N."/>
            <person name="Hua S.X."/>
        </authorList>
    </citation>
    <scope>NUCLEOTIDE SEQUENCE [LARGE SCALE GENOMIC DNA]</scope>
    <source>
        <strain evidence="1 2">Zn</strain>
    </source>
</reference>
<dbReference type="InParanoid" id="A0A0C3H2B1"/>
<keyword evidence="2" id="KW-1185">Reference proteome</keyword>
<gene>
    <name evidence="1" type="ORF">OIDMADRAFT_58143</name>
</gene>
<proteinExistence type="predicted"/>
<protein>
    <submittedName>
        <fullName evidence="1">Uncharacterized protein</fullName>
    </submittedName>
</protein>
<dbReference type="AlphaFoldDB" id="A0A0C3H2B1"/>
<name>A0A0C3H2B1_OIDMZ</name>